<dbReference type="Gene3D" id="3.40.1360.10">
    <property type="match status" value="1"/>
</dbReference>
<dbReference type="Pfam" id="PF20469">
    <property type="entry name" value="OLD-like_TOPRIM"/>
    <property type="match status" value="1"/>
</dbReference>
<reference evidence="2" key="1">
    <citation type="submission" date="2020-06" db="EMBL/GenBank/DDBJ databases">
        <title>Genomic insights into acetone-butanol-ethanol (ABE) fermentation by sequencing solventogenic clostridia strains.</title>
        <authorList>
            <person name="Brown S."/>
        </authorList>
    </citation>
    <scope>NUCLEOTIDE SEQUENCE</scope>
    <source>
        <strain evidence="2">DJ123</strain>
    </source>
</reference>
<dbReference type="Proteomes" id="UP000822184">
    <property type="component" value="Unassembled WGS sequence"/>
</dbReference>
<evidence type="ECO:0000313" key="2">
    <source>
        <dbReference type="EMBL" id="NSB16794.1"/>
    </source>
</evidence>
<keyword evidence="2" id="KW-0449">Lipoprotein</keyword>
<dbReference type="SUPFAM" id="SSF52540">
    <property type="entry name" value="P-loop containing nucleoside triphosphate hydrolases"/>
    <property type="match status" value="1"/>
</dbReference>
<protein>
    <submittedName>
        <fullName evidence="2">ABC-type lipoprotein export system ATPase subunit</fullName>
    </submittedName>
</protein>
<dbReference type="RefSeq" id="WP_077854474.1">
    <property type="nucleotide sequence ID" value="NZ_JABTDW010000001.1"/>
</dbReference>
<dbReference type="InterPro" id="IPR027417">
    <property type="entry name" value="P-loop_NTPase"/>
</dbReference>
<dbReference type="Gene3D" id="3.40.50.300">
    <property type="entry name" value="P-loop containing nucleotide triphosphate hydrolases"/>
    <property type="match status" value="1"/>
</dbReference>
<feature type="domain" description="OLD protein-like TOPRIM" evidence="1">
    <location>
        <begin position="255"/>
        <end position="315"/>
    </location>
</feature>
<comment type="caution">
    <text evidence="2">The sequence shown here is derived from an EMBL/GenBank/DDBJ whole genome shotgun (WGS) entry which is preliminary data.</text>
</comment>
<proteinExistence type="predicted"/>
<dbReference type="InterPro" id="IPR034139">
    <property type="entry name" value="TOPRIM_OLD"/>
</dbReference>
<dbReference type="EMBL" id="JABTDW010000001">
    <property type="protein sequence ID" value="NSB16794.1"/>
    <property type="molecule type" value="Genomic_DNA"/>
</dbReference>
<accession>A0AAE5EY14</accession>
<gene>
    <name evidence="2" type="ORF">BCD95_005053</name>
</gene>
<sequence length="416" mass="48124">MIDINSDINNLLVLVGQNGAGKTHQLNVALENIENGIMITEDGMPQFSRAINKVNIDEVNMVYLYKNEEKRGTYTNQDEQVRISESAEQIVKYCLKIVNQLSKILNKSKGQEKLDNMMKAFLEYNFNNIKYVFFDEPENFLDEEYLKVVGNLINKLIEKRFIVRIATHNARLLKILDINIENIVLMNYRTIISVSQNEIIDLYRVAAKEINEIKDRNKMDEDGGIKYKLSLADHLPVLESFIEQNIKSEEFYRCLFCSQIIIVEGDSDVIALKAIKNEFDLSVGIFSSNGKAFIPFFCKLYLKLGKKVVVVIDDDHKSKKNAGNLNSSVALTEVLKKYFEDRLIKLVLHEPDLEKFYGINLDKIADEINMSSNVKKRNSGWLKYIASFMFFKTSENKEMLKNHIIGRKDEINYEFE</sequence>
<evidence type="ECO:0000313" key="3">
    <source>
        <dbReference type="Proteomes" id="UP000822184"/>
    </source>
</evidence>
<dbReference type="AlphaFoldDB" id="A0AAE5EY14"/>
<evidence type="ECO:0000259" key="1">
    <source>
        <dbReference type="Pfam" id="PF20469"/>
    </source>
</evidence>
<name>A0AAE5EY14_CLOBE</name>
<organism evidence="2 3">
    <name type="scientific">Clostridium beijerinckii</name>
    <name type="common">Clostridium MP</name>
    <dbReference type="NCBI Taxonomy" id="1520"/>
    <lineage>
        <taxon>Bacteria</taxon>
        <taxon>Bacillati</taxon>
        <taxon>Bacillota</taxon>
        <taxon>Clostridia</taxon>
        <taxon>Eubacteriales</taxon>
        <taxon>Clostridiaceae</taxon>
        <taxon>Clostridium</taxon>
    </lineage>
</organism>